<evidence type="ECO:0000313" key="2">
    <source>
        <dbReference type="EMBL" id="TMQ51117.1"/>
    </source>
</evidence>
<dbReference type="PANTHER" id="PTHR45744:SF2">
    <property type="entry name" value="TYROSINE AMINOTRANSFERASE"/>
    <property type="match status" value="1"/>
</dbReference>
<dbReference type="CDD" id="cd00609">
    <property type="entry name" value="AAT_like"/>
    <property type="match status" value="1"/>
</dbReference>
<dbReference type="InterPro" id="IPR004839">
    <property type="entry name" value="Aminotransferase_I/II_large"/>
</dbReference>
<gene>
    <name evidence="2" type="ORF">E6K73_06590</name>
</gene>
<feature type="domain" description="Aminotransferase class I/classII large" evidence="1">
    <location>
        <begin position="58"/>
        <end position="310"/>
    </location>
</feature>
<dbReference type="GO" id="GO:0008483">
    <property type="term" value="F:transaminase activity"/>
    <property type="evidence" value="ECO:0007669"/>
    <property type="project" value="UniProtKB-KW"/>
</dbReference>
<dbReference type="InterPro" id="IPR015424">
    <property type="entry name" value="PyrdxlP-dep_Trfase"/>
</dbReference>
<accession>A0A538SIB9</accession>
<dbReference type="AlphaFoldDB" id="A0A538SIB9"/>
<dbReference type="InterPro" id="IPR015421">
    <property type="entry name" value="PyrdxlP-dep_Trfase_major"/>
</dbReference>
<evidence type="ECO:0000259" key="1">
    <source>
        <dbReference type="Pfam" id="PF00155"/>
    </source>
</evidence>
<dbReference type="SUPFAM" id="SSF53383">
    <property type="entry name" value="PLP-dependent transferases"/>
    <property type="match status" value="1"/>
</dbReference>
<organism evidence="2 3">
    <name type="scientific">Eiseniibacteriota bacterium</name>
    <dbReference type="NCBI Taxonomy" id="2212470"/>
    <lineage>
        <taxon>Bacteria</taxon>
        <taxon>Candidatus Eiseniibacteriota</taxon>
    </lineage>
</organism>
<dbReference type="EMBL" id="VBOT01000080">
    <property type="protein sequence ID" value="TMQ51117.1"/>
    <property type="molecule type" value="Genomic_DNA"/>
</dbReference>
<reference evidence="2 3" key="1">
    <citation type="journal article" date="2019" name="Nat. Microbiol.">
        <title>Mediterranean grassland soil C-N compound turnover is dependent on rainfall and depth, and is mediated by genomically divergent microorganisms.</title>
        <authorList>
            <person name="Diamond S."/>
            <person name="Andeer P.F."/>
            <person name="Li Z."/>
            <person name="Crits-Christoph A."/>
            <person name="Burstein D."/>
            <person name="Anantharaman K."/>
            <person name="Lane K.R."/>
            <person name="Thomas B.C."/>
            <person name="Pan C."/>
            <person name="Northen T.R."/>
            <person name="Banfield J.F."/>
        </authorList>
    </citation>
    <scope>NUCLEOTIDE SEQUENCE [LARGE SCALE GENOMIC DNA]</scope>
    <source>
        <strain evidence="2">WS_3</strain>
    </source>
</reference>
<dbReference type="Pfam" id="PF00155">
    <property type="entry name" value="Aminotran_1_2"/>
    <property type="match status" value="1"/>
</dbReference>
<dbReference type="InterPro" id="IPR015422">
    <property type="entry name" value="PyrdxlP-dep_Trfase_small"/>
</dbReference>
<keyword evidence="2" id="KW-0032">Aminotransferase</keyword>
<comment type="caution">
    <text evidence="2">The sequence shown here is derived from an EMBL/GenBank/DDBJ whole genome shotgun (WGS) entry which is preliminary data.</text>
</comment>
<dbReference type="GO" id="GO:0030170">
    <property type="term" value="F:pyridoxal phosphate binding"/>
    <property type="evidence" value="ECO:0007669"/>
    <property type="project" value="InterPro"/>
</dbReference>
<sequence>MLSRRVPHAPAPNAWARLLDQRRHAGASLIDLTESNPTRVGLSGAGGAELAALADPRGARYEPDPRGSRAAREAVAALYAERGIEVTPDRVVLVASTSEAYAHLFRLLADPGEEVLAPRPSYPLFEPLAAAEGVEVRPYRLAHDGRWHLDAHGLERAFGPRTRAAIVVQPNHPTGSCLDPAEVALLESLCERHAAGLISDEVFGDHAWPAAGGVVPEPRALPSLIGPRRVPTFALGGLSKTCGMPQLKLGWIVLAGPREACEHALAGLEWIADLFLSVSTPVELALPRLLAARHGFQARVRERLRANLAALDDCARRRPELSRLHAVGGWSATLRLPARRDEEEWALELLRRDVIVHPGHFYDFESGPHLVLSLIVEPEVFARGLERLEALL</sequence>
<dbReference type="Gene3D" id="3.90.1150.10">
    <property type="entry name" value="Aspartate Aminotransferase, domain 1"/>
    <property type="match status" value="1"/>
</dbReference>
<dbReference type="PANTHER" id="PTHR45744">
    <property type="entry name" value="TYROSINE AMINOTRANSFERASE"/>
    <property type="match status" value="1"/>
</dbReference>
<dbReference type="Gene3D" id="3.40.640.10">
    <property type="entry name" value="Type I PLP-dependent aspartate aminotransferase-like (Major domain)"/>
    <property type="match status" value="1"/>
</dbReference>
<evidence type="ECO:0000313" key="3">
    <source>
        <dbReference type="Proteomes" id="UP000320184"/>
    </source>
</evidence>
<keyword evidence="2" id="KW-0808">Transferase</keyword>
<proteinExistence type="predicted"/>
<name>A0A538SIB9_UNCEI</name>
<dbReference type="Proteomes" id="UP000320184">
    <property type="component" value="Unassembled WGS sequence"/>
</dbReference>
<protein>
    <submittedName>
        <fullName evidence="2">Pyridoxal phosphate-dependent aminotransferase</fullName>
    </submittedName>
</protein>